<organism evidence="10 11">
    <name type="scientific">Collybiopsis luxurians FD-317 M1</name>
    <dbReference type="NCBI Taxonomy" id="944289"/>
    <lineage>
        <taxon>Eukaryota</taxon>
        <taxon>Fungi</taxon>
        <taxon>Dikarya</taxon>
        <taxon>Basidiomycota</taxon>
        <taxon>Agaricomycotina</taxon>
        <taxon>Agaricomycetes</taxon>
        <taxon>Agaricomycetidae</taxon>
        <taxon>Agaricales</taxon>
        <taxon>Marasmiineae</taxon>
        <taxon>Omphalotaceae</taxon>
        <taxon>Collybiopsis</taxon>
        <taxon>Collybiopsis luxurians</taxon>
    </lineage>
</organism>
<evidence type="ECO:0000256" key="3">
    <source>
        <dbReference type="ARBA" id="ARBA00005179"/>
    </source>
</evidence>
<feature type="transmembrane region" description="Helical" evidence="9">
    <location>
        <begin position="114"/>
        <end position="134"/>
    </location>
</feature>
<feature type="transmembrane region" description="Helical" evidence="9">
    <location>
        <begin position="239"/>
        <end position="256"/>
    </location>
</feature>
<evidence type="ECO:0000256" key="7">
    <source>
        <dbReference type="ARBA" id="ARBA00022989"/>
    </source>
</evidence>
<comment type="pathway">
    <text evidence="3">Secondary metabolite biosynthesis.</text>
</comment>
<evidence type="ECO:0000256" key="6">
    <source>
        <dbReference type="ARBA" id="ARBA00022692"/>
    </source>
</evidence>
<dbReference type="Pfam" id="PF01040">
    <property type="entry name" value="UbiA"/>
    <property type="match status" value="1"/>
</dbReference>
<keyword evidence="6 9" id="KW-0812">Transmembrane</keyword>
<dbReference type="Proteomes" id="UP000053593">
    <property type="component" value="Unassembled WGS sequence"/>
</dbReference>
<dbReference type="HOGENOM" id="CLU_034879_3_0_1"/>
<evidence type="ECO:0000313" key="10">
    <source>
        <dbReference type="EMBL" id="KIK53482.1"/>
    </source>
</evidence>
<comment type="subcellular location">
    <subcellularLocation>
        <location evidence="2">Membrane</location>
        <topology evidence="2">Multi-pass membrane protein</topology>
    </subcellularLocation>
</comment>
<name>A0A0D0C6P0_9AGAR</name>
<dbReference type="GO" id="GO:0006744">
    <property type="term" value="P:ubiquinone biosynthetic process"/>
    <property type="evidence" value="ECO:0007669"/>
    <property type="project" value="TreeGrafter"/>
</dbReference>
<comment type="similarity">
    <text evidence="4">Belongs to the UbiA prenyltransferase family.</text>
</comment>
<keyword evidence="8 9" id="KW-0472">Membrane</keyword>
<dbReference type="EMBL" id="KN834828">
    <property type="protein sequence ID" value="KIK53482.1"/>
    <property type="molecule type" value="Genomic_DNA"/>
</dbReference>
<evidence type="ECO:0000256" key="4">
    <source>
        <dbReference type="ARBA" id="ARBA00005985"/>
    </source>
</evidence>
<gene>
    <name evidence="10" type="ORF">GYMLUDRAFT_77422</name>
</gene>
<dbReference type="PANTHER" id="PTHR11048:SF28">
    <property type="entry name" value="4-HYDROXYBENZOATE POLYPRENYLTRANSFERASE, MITOCHONDRIAL"/>
    <property type="match status" value="1"/>
</dbReference>
<dbReference type="CDD" id="cd13959">
    <property type="entry name" value="PT_UbiA_COQ2"/>
    <property type="match status" value="1"/>
</dbReference>
<reference evidence="10 11" key="1">
    <citation type="submission" date="2014-04" db="EMBL/GenBank/DDBJ databases">
        <title>Evolutionary Origins and Diversification of the Mycorrhizal Mutualists.</title>
        <authorList>
            <consortium name="DOE Joint Genome Institute"/>
            <consortium name="Mycorrhizal Genomics Consortium"/>
            <person name="Kohler A."/>
            <person name="Kuo A."/>
            <person name="Nagy L.G."/>
            <person name="Floudas D."/>
            <person name="Copeland A."/>
            <person name="Barry K.W."/>
            <person name="Cichocki N."/>
            <person name="Veneault-Fourrey C."/>
            <person name="LaButti K."/>
            <person name="Lindquist E.A."/>
            <person name="Lipzen A."/>
            <person name="Lundell T."/>
            <person name="Morin E."/>
            <person name="Murat C."/>
            <person name="Riley R."/>
            <person name="Ohm R."/>
            <person name="Sun H."/>
            <person name="Tunlid A."/>
            <person name="Henrissat B."/>
            <person name="Grigoriev I.V."/>
            <person name="Hibbett D.S."/>
            <person name="Martin F."/>
        </authorList>
    </citation>
    <scope>NUCLEOTIDE SEQUENCE [LARGE SCALE GENOMIC DNA]</scope>
    <source>
        <strain evidence="10 11">FD-317 M1</strain>
    </source>
</reference>
<feature type="transmembrane region" description="Helical" evidence="9">
    <location>
        <begin position="35"/>
        <end position="58"/>
    </location>
</feature>
<dbReference type="PANTHER" id="PTHR11048">
    <property type="entry name" value="PRENYLTRANSFERASES"/>
    <property type="match status" value="1"/>
</dbReference>
<dbReference type="InterPro" id="IPR000537">
    <property type="entry name" value="UbiA_prenyltransferase"/>
</dbReference>
<dbReference type="GO" id="GO:0016765">
    <property type="term" value="F:transferase activity, transferring alkyl or aryl (other than methyl) groups"/>
    <property type="evidence" value="ECO:0007669"/>
    <property type="project" value="InterPro"/>
</dbReference>
<evidence type="ECO:0008006" key="12">
    <source>
        <dbReference type="Google" id="ProtNLM"/>
    </source>
</evidence>
<comment type="cofactor">
    <cofactor evidence="1">
        <name>Mg(2+)</name>
        <dbReference type="ChEBI" id="CHEBI:18420"/>
    </cofactor>
</comment>
<accession>A0A0D0C6P0</accession>
<dbReference type="FunFam" id="1.10.357.140:FF:000008">
    <property type="entry name" value="4-hydroxybenzoate octaprenyltransferase"/>
    <property type="match status" value="1"/>
</dbReference>
<dbReference type="PROSITE" id="PS00943">
    <property type="entry name" value="UBIA"/>
    <property type="match status" value="1"/>
</dbReference>
<keyword evidence="5" id="KW-0808">Transferase</keyword>
<dbReference type="AlphaFoldDB" id="A0A0D0C6P0"/>
<evidence type="ECO:0000256" key="5">
    <source>
        <dbReference type="ARBA" id="ARBA00022679"/>
    </source>
</evidence>
<proteinExistence type="inferred from homology"/>
<dbReference type="Gene3D" id="1.20.120.1780">
    <property type="entry name" value="UbiA prenyltransferase"/>
    <property type="match status" value="1"/>
</dbReference>
<dbReference type="FunFam" id="1.20.120.1780:FF:000001">
    <property type="entry name" value="4-hydroxybenzoate octaprenyltransferase"/>
    <property type="match status" value="1"/>
</dbReference>
<keyword evidence="7 9" id="KW-1133">Transmembrane helix</keyword>
<evidence type="ECO:0000256" key="8">
    <source>
        <dbReference type="ARBA" id="ARBA00023136"/>
    </source>
</evidence>
<dbReference type="OrthoDB" id="18170at2759"/>
<sequence>MTHSILDAATAFLKPKAIKTVTILKPWVELTRIQYFAGTMVVFWPFAWGLSMAAYVTYMPLAEFVWKFGAGFFGAFVEIRLQIGCGCIWNDIVDRNLDRQVERTKDRPLASRKISLWGACSFLLFHIIIMLYMIRDVHELGWFIALVTIFPLAGLYPFMKRWINWPQAWLGIAINTGNPMAWACVMNTCSPSTIYLGIGTWSWTLWYDTIYACQDKEDDLKAGIKSTAVFFDSRIKSHLVFFGSLFLLCLFISGLLNGQTRIFFLFSGAGGASHLIWQWISVDINDSQTCWKVFCHNGFYFGAVVESGLLLDYIVKIQ</sequence>
<evidence type="ECO:0000256" key="1">
    <source>
        <dbReference type="ARBA" id="ARBA00001946"/>
    </source>
</evidence>
<keyword evidence="11" id="KW-1185">Reference proteome</keyword>
<evidence type="ECO:0000256" key="9">
    <source>
        <dbReference type="SAM" id="Phobius"/>
    </source>
</evidence>
<protein>
    <recommendedName>
        <fullName evidence="12">Para-hydroxybenzoate--polyprenyltransferase</fullName>
    </recommendedName>
</protein>
<evidence type="ECO:0000256" key="2">
    <source>
        <dbReference type="ARBA" id="ARBA00004141"/>
    </source>
</evidence>
<dbReference type="GO" id="GO:0005886">
    <property type="term" value="C:plasma membrane"/>
    <property type="evidence" value="ECO:0007669"/>
    <property type="project" value="TreeGrafter"/>
</dbReference>
<dbReference type="InterPro" id="IPR039653">
    <property type="entry name" value="Prenyltransferase"/>
</dbReference>
<dbReference type="InterPro" id="IPR030470">
    <property type="entry name" value="UbiA_prenylTrfase_CS"/>
</dbReference>
<feature type="transmembrane region" description="Helical" evidence="9">
    <location>
        <begin position="140"/>
        <end position="159"/>
    </location>
</feature>
<evidence type="ECO:0000313" key="11">
    <source>
        <dbReference type="Proteomes" id="UP000053593"/>
    </source>
</evidence>